<feature type="transmembrane region" description="Helical" evidence="10">
    <location>
        <begin position="190"/>
        <end position="209"/>
    </location>
</feature>
<dbReference type="SUPFAM" id="SSF52266">
    <property type="entry name" value="SGNH hydrolase"/>
    <property type="match status" value="1"/>
</dbReference>
<dbReference type="CDD" id="cd01840">
    <property type="entry name" value="SGNH_hydrolase_yrhL_like"/>
    <property type="match status" value="1"/>
</dbReference>
<keyword evidence="13" id="KW-1185">Reference proteome</keyword>
<dbReference type="Pfam" id="PF01757">
    <property type="entry name" value="Acyl_transf_3"/>
    <property type="match status" value="1"/>
</dbReference>
<evidence type="ECO:0000256" key="9">
    <source>
        <dbReference type="SAM" id="MobiDB-lite"/>
    </source>
</evidence>
<accession>A0ABU6FUV1</accession>
<evidence type="ECO:0000256" key="5">
    <source>
        <dbReference type="ARBA" id="ARBA00022692"/>
    </source>
</evidence>
<evidence type="ECO:0000256" key="4">
    <source>
        <dbReference type="ARBA" id="ARBA00022679"/>
    </source>
</evidence>
<feature type="transmembrane region" description="Helical" evidence="10">
    <location>
        <begin position="253"/>
        <end position="272"/>
    </location>
</feature>
<gene>
    <name evidence="12" type="ORF">P4I72_00740</name>
</gene>
<keyword evidence="4" id="KW-0808">Transferase</keyword>
<evidence type="ECO:0000313" key="12">
    <source>
        <dbReference type="EMBL" id="MEC0225650.1"/>
    </source>
</evidence>
<feature type="transmembrane region" description="Helical" evidence="10">
    <location>
        <begin position="348"/>
        <end position="369"/>
    </location>
</feature>
<dbReference type="PANTHER" id="PTHR23028:SF53">
    <property type="entry name" value="ACYL_TRANSF_3 DOMAIN-CONTAINING PROTEIN"/>
    <property type="match status" value="1"/>
</dbReference>
<comment type="similarity">
    <text evidence="2">Belongs to the acyltransferase 3 family.</text>
</comment>
<dbReference type="Gene3D" id="3.40.50.1110">
    <property type="entry name" value="SGNH hydrolase"/>
    <property type="match status" value="1"/>
</dbReference>
<dbReference type="RefSeq" id="WP_326070060.1">
    <property type="nucleotide sequence ID" value="NZ_JARLKY010000002.1"/>
</dbReference>
<feature type="region of interest" description="Disordered" evidence="9">
    <location>
        <begin position="421"/>
        <end position="472"/>
    </location>
</feature>
<protein>
    <submittedName>
        <fullName evidence="12">Acyltransferase family protein</fullName>
    </submittedName>
</protein>
<feature type="compositionally biased region" description="Polar residues" evidence="9">
    <location>
        <begin position="433"/>
        <end position="472"/>
    </location>
</feature>
<keyword evidence="8 12" id="KW-0012">Acyltransferase</keyword>
<dbReference type="PANTHER" id="PTHR23028">
    <property type="entry name" value="ACETYLTRANSFERASE"/>
    <property type="match status" value="1"/>
</dbReference>
<comment type="subcellular location">
    <subcellularLocation>
        <location evidence="1">Cell membrane</location>
        <topology evidence="1">Multi-pass membrane protein</topology>
    </subcellularLocation>
</comment>
<evidence type="ECO:0000259" key="11">
    <source>
        <dbReference type="Pfam" id="PF01757"/>
    </source>
</evidence>
<keyword evidence="3" id="KW-1003">Cell membrane</keyword>
<feature type="transmembrane region" description="Helical" evidence="10">
    <location>
        <begin position="319"/>
        <end position="336"/>
    </location>
</feature>
<evidence type="ECO:0000256" key="8">
    <source>
        <dbReference type="ARBA" id="ARBA00023315"/>
    </source>
</evidence>
<feature type="transmembrane region" description="Helical" evidence="10">
    <location>
        <begin position="166"/>
        <end position="183"/>
    </location>
</feature>
<dbReference type="EMBL" id="JARLKY010000002">
    <property type="protein sequence ID" value="MEC0225650.1"/>
    <property type="molecule type" value="Genomic_DNA"/>
</dbReference>
<evidence type="ECO:0000256" key="2">
    <source>
        <dbReference type="ARBA" id="ARBA00007400"/>
    </source>
</evidence>
<sequence length="632" mass="69765">MSFNLQRSHNIDPDSTSRVLDHNHPYMPGLDGIRAVAVLAVIAYHFNWAIAAGGLLGVGVFFVLSGYLISDLLFEERRRNGRIHLGRFWRRRIRRLLPAMLIMLIVVALFLDFTDTGGSTAFSGDIWSSLTYTSNWYFIYHHVSYFESFGPPSPFGHLWSLAVEEQFYLIWPLILVTTLHLLSRPTRGKMILLILVGAAASFASMVLLYEPGTDPSRVYYGTDTRAFGLLIGAALALICPSRKLAEPSSRKGAARLDSLGIIGFCVVMYMLVRTGKYDESLYLGGMFIFSLASALIIAAAASPFSAVGRLLGWRPLRWLGVRSYGIYLWHYPVIVLTSPSDPNMSPNLVLQLFQLSATIVLAVLSYKYVEEPIRNGKWKPFKMSVWKKVEPMKKGKRAAILFSVGTIILICVACTQSEGSNQASSETSEMKPNVTSSENLKPSESPPLNQSTSTPGNHVAQDSKSSLKTQNSSASNAEITAIGDSVLVGVTPYLEKVLPGIVIDGKVGRQMSEAKAVVEQLKSKKKLGKNVIIELGTNGTFSSNKLEDVLDAIGRERQIFLVNTRLPKDWQDAVNKTLAKAVEGRSNVTLVDWYTFSAQKSDWFTKDGVHLQPDGAKAYASYLAESIRKSGR</sequence>
<evidence type="ECO:0000256" key="10">
    <source>
        <dbReference type="SAM" id="Phobius"/>
    </source>
</evidence>
<keyword evidence="7 10" id="KW-0472">Membrane</keyword>
<dbReference type="GO" id="GO:0016746">
    <property type="term" value="F:acyltransferase activity"/>
    <property type="evidence" value="ECO:0007669"/>
    <property type="project" value="UniProtKB-KW"/>
</dbReference>
<organism evidence="12 13">
    <name type="scientific">Paenibacillus alba</name>
    <dbReference type="NCBI Taxonomy" id="1197127"/>
    <lineage>
        <taxon>Bacteria</taxon>
        <taxon>Bacillati</taxon>
        <taxon>Bacillota</taxon>
        <taxon>Bacilli</taxon>
        <taxon>Bacillales</taxon>
        <taxon>Paenibacillaceae</taxon>
        <taxon>Paenibacillus</taxon>
    </lineage>
</organism>
<evidence type="ECO:0000256" key="7">
    <source>
        <dbReference type="ARBA" id="ARBA00023136"/>
    </source>
</evidence>
<feature type="transmembrane region" description="Helical" evidence="10">
    <location>
        <begin position="398"/>
        <end position="418"/>
    </location>
</feature>
<name>A0ABU6FUV1_9BACL</name>
<feature type="domain" description="Acyltransferase 3" evidence="11">
    <location>
        <begin position="28"/>
        <end position="365"/>
    </location>
</feature>
<evidence type="ECO:0000256" key="1">
    <source>
        <dbReference type="ARBA" id="ARBA00004651"/>
    </source>
</evidence>
<keyword evidence="5 10" id="KW-0812">Transmembrane</keyword>
<evidence type="ECO:0000256" key="3">
    <source>
        <dbReference type="ARBA" id="ARBA00022475"/>
    </source>
</evidence>
<evidence type="ECO:0000313" key="13">
    <source>
        <dbReference type="Proteomes" id="UP001338137"/>
    </source>
</evidence>
<dbReference type="InterPro" id="IPR036514">
    <property type="entry name" value="SGNH_hydro_sf"/>
</dbReference>
<comment type="caution">
    <text evidence="12">The sequence shown here is derived from an EMBL/GenBank/DDBJ whole genome shotgun (WGS) entry which is preliminary data.</text>
</comment>
<feature type="transmembrane region" description="Helical" evidence="10">
    <location>
        <begin position="48"/>
        <end position="74"/>
    </location>
</feature>
<dbReference type="InterPro" id="IPR002656">
    <property type="entry name" value="Acyl_transf_3_dom"/>
</dbReference>
<dbReference type="InterPro" id="IPR050879">
    <property type="entry name" value="Acyltransferase_3"/>
</dbReference>
<reference evidence="12 13" key="1">
    <citation type="submission" date="2023-03" db="EMBL/GenBank/DDBJ databases">
        <title>Bacillus Genome Sequencing.</title>
        <authorList>
            <person name="Dunlap C."/>
        </authorList>
    </citation>
    <scope>NUCLEOTIDE SEQUENCE [LARGE SCALE GENOMIC DNA]</scope>
    <source>
        <strain evidence="12 13">BD-533</strain>
    </source>
</reference>
<feature type="transmembrane region" description="Helical" evidence="10">
    <location>
        <begin position="95"/>
        <end position="113"/>
    </location>
</feature>
<dbReference type="Proteomes" id="UP001338137">
    <property type="component" value="Unassembled WGS sequence"/>
</dbReference>
<proteinExistence type="inferred from homology"/>
<keyword evidence="6 10" id="KW-1133">Transmembrane helix</keyword>
<feature type="transmembrane region" description="Helical" evidence="10">
    <location>
        <begin position="224"/>
        <end position="241"/>
    </location>
</feature>
<evidence type="ECO:0000256" key="6">
    <source>
        <dbReference type="ARBA" id="ARBA00022989"/>
    </source>
</evidence>
<feature type="transmembrane region" description="Helical" evidence="10">
    <location>
        <begin position="284"/>
        <end position="307"/>
    </location>
</feature>